<reference evidence="2" key="1">
    <citation type="journal article" date="2021" name="Nat. Commun.">
        <title>Genetic determinants of endophytism in the Arabidopsis root mycobiome.</title>
        <authorList>
            <person name="Mesny F."/>
            <person name="Miyauchi S."/>
            <person name="Thiergart T."/>
            <person name="Pickel B."/>
            <person name="Atanasova L."/>
            <person name="Karlsson M."/>
            <person name="Huettel B."/>
            <person name="Barry K.W."/>
            <person name="Haridas S."/>
            <person name="Chen C."/>
            <person name="Bauer D."/>
            <person name="Andreopoulos W."/>
            <person name="Pangilinan J."/>
            <person name="LaButti K."/>
            <person name="Riley R."/>
            <person name="Lipzen A."/>
            <person name="Clum A."/>
            <person name="Drula E."/>
            <person name="Henrissat B."/>
            <person name="Kohler A."/>
            <person name="Grigoriev I.V."/>
            <person name="Martin F.M."/>
            <person name="Hacquard S."/>
        </authorList>
    </citation>
    <scope>NUCLEOTIDE SEQUENCE</scope>
    <source>
        <strain evidence="2">FSSC 5 MPI-SDFR-AT-0091</strain>
    </source>
</reference>
<dbReference type="OrthoDB" id="5150811at2759"/>
<dbReference type="SUPFAM" id="SSF46689">
    <property type="entry name" value="Homeodomain-like"/>
    <property type="match status" value="1"/>
</dbReference>
<protein>
    <submittedName>
        <fullName evidence="2">Uncharacterized protein</fullName>
    </submittedName>
</protein>
<comment type="caution">
    <text evidence="2">The sequence shown here is derived from an EMBL/GenBank/DDBJ whole genome shotgun (WGS) entry which is preliminary data.</text>
</comment>
<feature type="compositionally biased region" description="Basic residues" evidence="1">
    <location>
        <begin position="71"/>
        <end position="81"/>
    </location>
</feature>
<feature type="region of interest" description="Disordered" evidence="1">
    <location>
        <begin position="1"/>
        <end position="23"/>
    </location>
</feature>
<evidence type="ECO:0000313" key="2">
    <source>
        <dbReference type="EMBL" id="KAH7237953.1"/>
    </source>
</evidence>
<organism evidence="2 3">
    <name type="scientific">Fusarium solani</name>
    <name type="common">Filamentous fungus</name>
    <dbReference type="NCBI Taxonomy" id="169388"/>
    <lineage>
        <taxon>Eukaryota</taxon>
        <taxon>Fungi</taxon>
        <taxon>Dikarya</taxon>
        <taxon>Ascomycota</taxon>
        <taxon>Pezizomycotina</taxon>
        <taxon>Sordariomycetes</taxon>
        <taxon>Hypocreomycetidae</taxon>
        <taxon>Hypocreales</taxon>
        <taxon>Nectriaceae</taxon>
        <taxon>Fusarium</taxon>
        <taxon>Fusarium solani species complex</taxon>
    </lineage>
</organism>
<sequence>MPKRRSFGDLISGNRQKGHEFSPEAKGAMLAMLNGGMSLRAVAREFNTTHYAVTKIRDRFLKDGTTQNKPRSGRPQKLTKV</sequence>
<dbReference type="Proteomes" id="UP000736672">
    <property type="component" value="Unassembled WGS sequence"/>
</dbReference>
<dbReference type="EMBL" id="JAGTJS010000022">
    <property type="protein sequence ID" value="KAH7237953.1"/>
    <property type="molecule type" value="Genomic_DNA"/>
</dbReference>
<proteinExistence type="predicted"/>
<dbReference type="AlphaFoldDB" id="A0A9P9GFP7"/>
<dbReference type="InterPro" id="IPR009057">
    <property type="entry name" value="Homeodomain-like_sf"/>
</dbReference>
<gene>
    <name evidence="2" type="ORF">B0J15DRAFT_503223</name>
</gene>
<keyword evidence="3" id="KW-1185">Reference proteome</keyword>
<feature type="region of interest" description="Disordered" evidence="1">
    <location>
        <begin position="61"/>
        <end position="81"/>
    </location>
</feature>
<accession>A0A9P9GFP7</accession>
<evidence type="ECO:0000313" key="3">
    <source>
        <dbReference type="Proteomes" id="UP000736672"/>
    </source>
</evidence>
<name>A0A9P9GFP7_FUSSL</name>
<evidence type="ECO:0000256" key="1">
    <source>
        <dbReference type="SAM" id="MobiDB-lite"/>
    </source>
</evidence>